<name>A0AA40CH99_9PEZI</name>
<keyword evidence="2" id="KW-1185">Reference proteome</keyword>
<dbReference type="Proteomes" id="UP001174936">
    <property type="component" value="Unassembled WGS sequence"/>
</dbReference>
<accession>A0AA40CH99</accession>
<proteinExistence type="predicted"/>
<reference evidence="1" key="1">
    <citation type="submission" date="2023-06" db="EMBL/GenBank/DDBJ databases">
        <title>Genome-scale phylogeny and comparative genomics of the fungal order Sordariales.</title>
        <authorList>
            <consortium name="Lawrence Berkeley National Laboratory"/>
            <person name="Hensen N."/>
            <person name="Bonometti L."/>
            <person name="Westerberg I."/>
            <person name="Brannstrom I.O."/>
            <person name="Guillou S."/>
            <person name="Cros-Aarteil S."/>
            <person name="Calhoun S."/>
            <person name="Haridas S."/>
            <person name="Kuo A."/>
            <person name="Mondo S."/>
            <person name="Pangilinan J."/>
            <person name="Riley R."/>
            <person name="Labutti K."/>
            <person name="Andreopoulos B."/>
            <person name="Lipzen A."/>
            <person name="Chen C."/>
            <person name="Yanf M."/>
            <person name="Daum C."/>
            <person name="Ng V."/>
            <person name="Clum A."/>
            <person name="Steindorff A."/>
            <person name="Ohm R."/>
            <person name="Martin F."/>
            <person name="Silar P."/>
            <person name="Natvig D."/>
            <person name="Lalanne C."/>
            <person name="Gautier V."/>
            <person name="Ament-Velasquez S.L."/>
            <person name="Kruys A."/>
            <person name="Hutchinson M.I."/>
            <person name="Powell A.J."/>
            <person name="Barry K."/>
            <person name="Miller A.N."/>
            <person name="Grigoriev I.V."/>
            <person name="Debuchy R."/>
            <person name="Gladieux P."/>
            <person name="Thoren M.H."/>
            <person name="Johannesson H."/>
        </authorList>
    </citation>
    <scope>NUCLEOTIDE SEQUENCE</scope>
    <source>
        <strain evidence="1">SMH2532-1</strain>
    </source>
</reference>
<evidence type="ECO:0000313" key="1">
    <source>
        <dbReference type="EMBL" id="KAK0638796.1"/>
    </source>
</evidence>
<dbReference type="AlphaFoldDB" id="A0AA40CH99"/>
<comment type="caution">
    <text evidence="1">The sequence shown here is derived from an EMBL/GenBank/DDBJ whole genome shotgun (WGS) entry which is preliminary data.</text>
</comment>
<gene>
    <name evidence="1" type="ORF">B0T16DRAFT_231541</name>
</gene>
<protein>
    <submittedName>
        <fullName evidence="1">Uncharacterized protein</fullName>
    </submittedName>
</protein>
<evidence type="ECO:0000313" key="2">
    <source>
        <dbReference type="Proteomes" id="UP001174936"/>
    </source>
</evidence>
<sequence length="200" mass="22734">MRKRTRWKDPISARSQLRDGKMSYPTAGSSVASFCGAVYRHIATVVAISCFPKYVRRWNETQVLRDEVIESPGVRVLRKLSAVVSANEQLPSRLPLQAPSWRSFADDARKLVQGTGRRALPARQKLWLRRHQRTLQQPRPAATHNSKVGMAAQVFKSAIPGGKFFRDASERLVRFALAPGKRVYFVDHVSQLLEHLPRKH</sequence>
<dbReference type="EMBL" id="JAULSV010000007">
    <property type="protein sequence ID" value="KAK0638796.1"/>
    <property type="molecule type" value="Genomic_DNA"/>
</dbReference>
<organism evidence="1 2">
    <name type="scientific">Cercophora newfieldiana</name>
    <dbReference type="NCBI Taxonomy" id="92897"/>
    <lineage>
        <taxon>Eukaryota</taxon>
        <taxon>Fungi</taxon>
        <taxon>Dikarya</taxon>
        <taxon>Ascomycota</taxon>
        <taxon>Pezizomycotina</taxon>
        <taxon>Sordariomycetes</taxon>
        <taxon>Sordariomycetidae</taxon>
        <taxon>Sordariales</taxon>
        <taxon>Lasiosphaeriaceae</taxon>
        <taxon>Cercophora</taxon>
    </lineage>
</organism>